<dbReference type="EMBL" id="JACGCI010000017">
    <property type="protein sequence ID" value="KAF6758872.1"/>
    <property type="molecule type" value="Genomic_DNA"/>
</dbReference>
<sequence>MHVSGFHALGIFVVVPRSCSCSACLCDARSVRHLVELGPIHSVRVLLHFLALFMLGRPGFASVSFECSFWMSGREHRAAGECESCGCDRHERSY</sequence>
<gene>
    <name evidence="2" type="ORF">DFP72DRAFT_886836</name>
</gene>
<evidence type="ECO:0008006" key="4">
    <source>
        <dbReference type="Google" id="ProtNLM"/>
    </source>
</evidence>
<evidence type="ECO:0000313" key="2">
    <source>
        <dbReference type="EMBL" id="KAF6758872.1"/>
    </source>
</evidence>
<dbReference type="AlphaFoldDB" id="A0A8H6I6N0"/>
<reference evidence="2 3" key="1">
    <citation type="submission" date="2020-07" db="EMBL/GenBank/DDBJ databases">
        <title>Comparative genomics of pyrophilous fungi reveals a link between fire events and developmental genes.</title>
        <authorList>
            <consortium name="DOE Joint Genome Institute"/>
            <person name="Steindorff A.S."/>
            <person name="Carver A."/>
            <person name="Calhoun S."/>
            <person name="Stillman K."/>
            <person name="Liu H."/>
            <person name="Lipzen A."/>
            <person name="Pangilinan J."/>
            <person name="Labutti K."/>
            <person name="Bruns T.D."/>
            <person name="Grigoriev I.V."/>
        </authorList>
    </citation>
    <scope>NUCLEOTIDE SEQUENCE [LARGE SCALE GENOMIC DNA]</scope>
    <source>
        <strain evidence="2 3">CBS 144469</strain>
    </source>
</reference>
<feature type="signal peptide" evidence="1">
    <location>
        <begin position="1"/>
        <end position="21"/>
    </location>
</feature>
<name>A0A8H6I6N0_9AGAR</name>
<accession>A0A8H6I6N0</accession>
<proteinExistence type="predicted"/>
<feature type="chain" id="PRO_5034462399" description="Secreted protein" evidence="1">
    <location>
        <begin position="22"/>
        <end position="94"/>
    </location>
</feature>
<evidence type="ECO:0000256" key="1">
    <source>
        <dbReference type="SAM" id="SignalP"/>
    </source>
</evidence>
<protein>
    <recommendedName>
        <fullName evidence="4">Secreted protein</fullName>
    </recommendedName>
</protein>
<keyword evidence="3" id="KW-1185">Reference proteome</keyword>
<keyword evidence="1" id="KW-0732">Signal</keyword>
<dbReference type="Proteomes" id="UP000521943">
    <property type="component" value="Unassembled WGS sequence"/>
</dbReference>
<organism evidence="2 3">
    <name type="scientific">Ephemerocybe angulata</name>
    <dbReference type="NCBI Taxonomy" id="980116"/>
    <lineage>
        <taxon>Eukaryota</taxon>
        <taxon>Fungi</taxon>
        <taxon>Dikarya</taxon>
        <taxon>Basidiomycota</taxon>
        <taxon>Agaricomycotina</taxon>
        <taxon>Agaricomycetes</taxon>
        <taxon>Agaricomycetidae</taxon>
        <taxon>Agaricales</taxon>
        <taxon>Agaricineae</taxon>
        <taxon>Psathyrellaceae</taxon>
        <taxon>Ephemerocybe</taxon>
    </lineage>
</organism>
<evidence type="ECO:0000313" key="3">
    <source>
        <dbReference type="Proteomes" id="UP000521943"/>
    </source>
</evidence>
<comment type="caution">
    <text evidence="2">The sequence shown here is derived from an EMBL/GenBank/DDBJ whole genome shotgun (WGS) entry which is preliminary data.</text>
</comment>